<feature type="coiled-coil region" evidence="1">
    <location>
        <begin position="225"/>
        <end position="271"/>
    </location>
</feature>
<dbReference type="Proteomes" id="UP000315201">
    <property type="component" value="Chromosome"/>
</dbReference>
<reference evidence="4 5" key="1">
    <citation type="submission" date="2019-06" db="EMBL/GenBank/DDBJ databases">
        <title>Mycoplasma nasistruthionis sp. nov. str Ms03.</title>
        <authorList>
            <person name="Botes A."/>
        </authorList>
    </citation>
    <scope>NUCLEOTIDE SEQUENCE [LARGE SCALE GENOMIC DNA]</scope>
    <source>
        <strain evidence="4 5">Ms03</strain>
    </source>
</reference>
<feature type="compositionally biased region" description="Basic and acidic residues" evidence="2">
    <location>
        <begin position="121"/>
        <end position="140"/>
    </location>
</feature>
<dbReference type="Gene3D" id="2.60.120.260">
    <property type="entry name" value="Galactose-binding domain-like"/>
    <property type="match status" value="1"/>
</dbReference>
<keyword evidence="5" id="KW-1185">Reference proteome</keyword>
<evidence type="ECO:0000256" key="1">
    <source>
        <dbReference type="SAM" id="Coils"/>
    </source>
</evidence>
<accession>A0A4Y6I8J2</accession>
<dbReference type="AlphaFoldDB" id="A0A4Y6I8J2"/>
<evidence type="ECO:0000313" key="4">
    <source>
        <dbReference type="EMBL" id="QDF65228.1"/>
    </source>
</evidence>
<evidence type="ECO:0000256" key="3">
    <source>
        <dbReference type="SAM" id="SignalP"/>
    </source>
</evidence>
<organism evidence="4 5">
    <name type="scientific">Mycoplasma nasistruthionis</name>
    <dbReference type="NCBI Taxonomy" id="353852"/>
    <lineage>
        <taxon>Bacteria</taxon>
        <taxon>Bacillati</taxon>
        <taxon>Mycoplasmatota</taxon>
        <taxon>Mollicutes</taxon>
        <taxon>Mycoplasmataceae</taxon>
        <taxon>Mycoplasma</taxon>
    </lineage>
</organism>
<sequence length="721" mass="80332">MKKIKFWLPLFSGSLSVLAVSAVAASCGAKNEETKTKSIEKDKTPTVSKPTPSPKPAPVPTPKTTPKTEKPVVKTSESGTPTNPKANTTPTQPVGNNTPVATPAPAPVTKPSPVAPVDVMPKPKKETENSKTSEETKPKSTESGNQTQPTTSNETTPPTNVKPNPVNSTPAEDTELTTARNELKKLLEAKNSELNNYSDTKYQEIKTTLETAYSTADAKKESTSKDDLKSAKTTLEQAIEKAKADKTKKDVELAKNALKVLLDKKDEKLAEFNDPADSKYTLNAVKKTLENAYATAKAVYDKENATAAELTNANHPLENAILEAGTAKLELTNLYNETRNSLLSRFNKMFEYKRYQGINDVLFDKYNEAAVAFYNEGNKLDKTKLTEVKTKITEALAQAEETKKTALELTTTVEKTRIINFSQMNASRQNNSADNTIDGNINLSIPFFGGTDGKGAVGKDAEIKYHFSKPTNIKSVRLHQYITSGHTEVLWKISVYGQEPNGNWVSLGTIAAENQDDATLKASENKTVELSTENQAKKFKTITIKSYDATKKWWGIRDVEIKDTNDKRVFIETPVVVSTIDYPTDYLYEEVLKYKDEAPAGKEYKVENLFDNSDETFNTYRHHNKDKNIVYNNDKLYMDFMKPINIHSIKVKQDALLKLKDMKIILTTNDDKKVEHTFNSVEKDVNYNLSSDDAKKTYKRMEIVSASDSTGFWQLNEVEIL</sequence>
<dbReference type="RefSeq" id="WP_208664767.1">
    <property type="nucleotide sequence ID" value="NZ_CP041147.1"/>
</dbReference>
<feature type="compositionally biased region" description="Low complexity" evidence="2">
    <location>
        <begin position="141"/>
        <end position="170"/>
    </location>
</feature>
<evidence type="ECO:0000256" key="2">
    <source>
        <dbReference type="SAM" id="MobiDB-lite"/>
    </source>
</evidence>
<dbReference type="InterPro" id="IPR008979">
    <property type="entry name" value="Galactose-bd-like_sf"/>
</dbReference>
<feature type="compositionally biased region" description="Pro residues" evidence="2">
    <location>
        <begin position="102"/>
        <end position="114"/>
    </location>
</feature>
<dbReference type="SUPFAM" id="SSF49785">
    <property type="entry name" value="Galactose-binding domain-like"/>
    <property type="match status" value="1"/>
</dbReference>
<feature type="region of interest" description="Disordered" evidence="2">
    <location>
        <begin position="26"/>
        <end position="175"/>
    </location>
</feature>
<feature type="compositionally biased region" description="Low complexity" evidence="2">
    <location>
        <begin position="73"/>
        <end position="101"/>
    </location>
</feature>
<proteinExistence type="predicted"/>
<gene>
    <name evidence="4" type="ORF">FIV53_02970</name>
</gene>
<keyword evidence="1" id="KW-0175">Coiled coil</keyword>
<name>A0A4Y6I8J2_9MOLU</name>
<dbReference type="Gene3D" id="1.20.1270.90">
    <property type="entry name" value="AF1782-like"/>
    <property type="match status" value="1"/>
</dbReference>
<evidence type="ECO:0000313" key="5">
    <source>
        <dbReference type="Proteomes" id="UP000315201"/>
    </source>
</evidence>
<feature type="compositionally biased region" description="Basic and acidic residues" evidence="2">
    <location>
        <begin position="30"/>
        <end position="44"/>
    </location>
</feature>
<protein>
    <submittedName>
        <fullName evidence="4">Uncharacterized protein</fullName>
    </submittedName>
</protein>
<dbReference type="EMBL" id="CP041147">
    <property type="protein sequence ID" value="QDF65228.1"/>
    <property type="molecule type" value="Genomic_DNA"/>
</dbReference>
<feature type="signal peptide" evidence="3">
    <location>
        <begin position="1"/>
        <end position="24"/>
    </location>
</feature>
<keyword evidence="3" id="KW-0732">Signal</keyword>
<feature type="chain" id="PRO_5021386631" evidence="3">
    <location>
        <begin position="25"/>
        <end position="721"/>
    </location>
</feature>
<dbReference type="PROSITE" id="PS51257">
    <property type="entry name" value="PROKAR_LIPOPROTEIN"/>
    <property type="match status" value="1"/>
</dbReference>
<feature type="compositionally biased region" description="Pro residues" evidence="2">
    <location>
        <begin position="51"/>
        <end position="63"/>
    </location>
</feature>